<dbReference type="InterPro" id="IPR009056">
    <property type="entry name" value="Cyt_c-like_dom"/>
</dbReference>
<dbReference type="RefSeq" id="WP_189386065.1">
    <property type="nucleotide sequence ID" value="NZ_BAABFY010000015.1"/>
</dbReference>
<evidence type="ECO:0000256" key="4">
    <source>
        <dbReference type="ARBA" id="ARBA00022982"/>
    </source>
</evidence>
<dbReference type="InterPro" id="IPR050597">
    <property type="entry name" value="Cytochrome_c_Oxidase_Subunit"/>
</dbReference>
<reference evidence="9" key="2">
    <citation type="submission" date="2020-09" db="EMBL/GenBank/DDBJ databases">
        <authorList>
            <person name="Sun Q."/>
            <person name="Kim S."/>
        </authorList>
    </citation>
    <scope>NUCLEOTIDE SEQUENCE</scope>
    <source>
        <strain evidence="9">KCTC 23732</strain>
    </source>
</reference>
<dbReference type="GO" id="GO:0020037">
    <property type="term" value="F:heme binding"/>
    <property type="evidence" value="ECO:0007669"/>
    <property type="project" value="InterPro"/>
</dbReference>
<dbReference type="PANTHER" id="PTHR33751">
    <property type="entry name" value="CBB3-TYPE CYTOCHROME C OXIDASE SUBUNIT FIXP"/>
    <property type="match status" value="1"/>
</dbReference>
<evidence type="ECO:0000256" key="1">
    <source>
        <dbReference type="ARBA" id="ARBA00022448"/>
    </source>
</evidence>
<dbReference type="AlphaFoldDB" id="A0A918JR48"/>
<dbReference type="Gene3D" id="1.10.760.10">
    <property type="entry name" value="Cytochrome c-like domain"/>
    <property type="match status" value="1"/>
</dbReference>
<keyword evidence="2 6" id="KW-0349">Heme</keyword>
<feature type="chain" id="PRO_5037862143" evidence="7">
    <location>
        <begin position="22"/>
        <end position="120"/>
    </location>
</feature>
<keyword evidence="1" id="KW-0813">Transport</keyword>
<keyword evidence="10" id="KW-1185">Reference proteome</keyword>
<evidence type="ECO:0000259" key="8">
    <source>
        <dbReference type="PROSITE" id="PS51007"/>
    </source>
</evidence>
<dbReference type="GO" id="GO:0009055">
    <property type="term" value="F:electron transfer activity"/>
    <property type="evidence" value="ECO:0007669"/>
    <property type="project" value="InterPro"/>
</dbReference>
<protein>
    <submittedName>
        <fullName evidence="9">Cytochrome</fullName>
    </submittedName>
</protein>
<dbReference type="GO" id="GO:0046872">
    <property type="term" value="F:metal ion binding"/>
    <property type="evidence" value="ECO:0007669"/>
    <property type="project" value="UniProtKB-KW"/>
</dbReference>
<accession>A0A918JR48</accession>
<keyword evidence="7" id="KW-0732">Signal</keyword>
<evidence type="ECO:0000256" key="7">
    <source>
        <dbReference type="SAM" id="SignalP"/>
    </source>
</evidence>
<comment type="caution">
    <text evidence="9">The sequence shown here is derived from an EMBL/GenBank/DDBJ whole genome shotgun (WGS) entry which is preliminary data.</text>
</comment>
<keyword evidence="3 6" id="KW-0479">Metal-binding</keyword>
<dbReference type="PANTHER" id="PTHR33751:SF9">
    <property type="entry name" value="CYTOCHROME C4"/>
    <property type="match status" value="1"/>
</dbReference>
<dbReference type="Pfam" id="PF00034">
    <property type="entry name" value="Cytochrom_C"/>
    <property type="match status" value="1"/>
</dbReference>
<dbReference type="SUPFAM" id="SSF46626">
    <property type="entry name" value="Cytochrome c"/>
    <property type="match status" value="1"/>
</dbReference>
<evidence type="ECO:0000313" key="9">
    <source>
        <dbReference type="EMBL" id="GGW96357.1"/>
    </source>
</evidence>
<dbReference type="InterPro" id="IPR036909">
    <property type="entry name" value="Cyt_c-like_dom_sf"/>
</dbReference>
<reference evidence="9" key="1">
    <citation type="journal article" date="2014" name="Int. J. Syst. Evol. Microbiol.">
        <title>Complete genome sequence of Corynebacterium casei LMG S-19264T (=DSM 44701T), isolated from a smear-ripened cheese.</title>
        <authorList>
            <consortium name="US DOE Joint Genome Institute (JGI-PGF)"/>
            <person name="Walter F."/>
            <person name="Albersmeier A."/>
            <person name="Kalinowski J."/>
            <person name="Ruckert C."/>
        </authorList>
    </citation>
    <scope>NUCLEOTIDE SEQUENCE</scope>
    <source>
        <strain evidence="9">KCTC 23732</strain>
    </source>
</reference>
<evidence type="ECO:0000256" key="2">
    <source>
        <dbReference type="ARBA" id="ARBA00022617"/>
    </source>
</evidence>
<feature type="signal peptide" evidence="7">
    <location>
        <begin position="1"/>
        <end position="21"/>
    </location>
</feature>
<evidence type="ECO:0000256" key="5">
    <source>
        <dbReference type="ARBA" id="ARBA00023004"/>
    </source>
</evidence>
<proteinExistence type="predicted"/>
<evidence type="ECO:0000256" key="3">
    <source>
        <dbReference type="ARBA" id="ARBA00022723"/>
    </source>
</evidence>
<dbReference type="Proteomes" id="UP000608345">
    <property type="component" value="Unassembled WGS sequence"/>
</dbReference>
<evidence type="ECO:0000256" key="6">
    <source>
        <dbReference type="PROSITE-ProRule" id="PRU00433"/>
    </source>
</evidence>
<sequence length="120" mass="12764">MKQVNVMLAGFVLAISGTVHAADLNAGKIAFETKGCVACHGADGVTTLASMYPILAGQHDDYLKHALMAYVRGARNAPPSANIRKNPIMAVQVQNLTPADIDNISAWLATLPSVLSHRRQ</sequence>
<keyword evidence="5 6" id="KW-0408">Iron</keyword>
<gene>
    <name evidence="9" type="ORF">GCM10011450_27390</name>
</gene>
<dbReference type="EMBL" id="BMYS01000030">
    <property type="protein sequence ID" value="GGW96357.1"/>
    <property type="molecule type" value="Genomic_DNA"/>
</dbReference>
<organism evidence="9 10">
    <name type="scientific">Advenella faeciporci</name>
    <dbReference type="NCBI Taxonomy" id="797535"/>
    <lineage>
        <taxon>Bacteria</taxon>
        <taxon>Pseudomonadati</taxon>
        <taxon>Pseudomonadota</taxon>
        <taxon>Betaproteobacteria</taxon>
        <taxon>Burkholderiales</taxon>
        <taxon>Alcaligenaceae</taxon>
    </lineage>
</organism>
<dbReference type="PROSITE" id="PS51007">
    <property type="entry name" value="CYTC"/>
    <property type="match status" value="1"/>
</dbReference>
<keyword evidence="4" id="KW-0249">Electron transport</keyword>
<evidence type="ECO:0000313" key="10">
    <source>
        <dbReference type="Proteomes" id="UP000608345"/>
    </source>
</evidence>
<name>A0A918JR48_9BURK</name>
<feature type="domain" description="Cytochrome c" evidence="8">
    <location>
        <begin position="22"/>
        <end position="112"/>
    </location>
</feature>